<feature type="compositionally biased region" description="Basic and acidic residues" evidence="1">
    <location>
        <begin position="186"/>
        <end position="207"/>
    </location>
</feature>
<feature type="compositionally biased region" description="Basic and acidic residues" evidence="1">
    <location>
        <begin position="239"/>
        <end position="253"/>
    </location>
</feature>
<name>A0A0N5AVD1_9BILA</name>
<reference evidence="4" key="1">
    <citation type="submission" date="2017-02" db="UniProtKB">
        <authorList>
            <consortium name="WormBaseParasite"/>
        </authorList>
    </citation>
    <scope>IDENTIFICATION</scope>
</reference>
<feature type="compositionally biased region" description="Polar residues" evidence="1">
    <location>
        <begin position="208"/>
        <end position="223"/>
    </location>
</feature>
<feature type="region of interest" description="Disordered" evidence="1">
    <location>
        <begin position="148"/>
        <end position="287"/>
    </location>
</feature>
<dbReference type="WBParaSite" id="SMUV_0000884701-mRNA-1">
    <property type="protein sequence ID" value="SMUV_0000884701-mRNA-1"/>
    <property type="gene ID" value="SMUV_0000884701"/>
</dbReference>
<keyword evidence="3" id="KW-1185">Reference proteome</keyword>
<feature type="compositionally biased region" description="Basic and acidic residues" evidence="1">
    <location>
        <begin position="261"/>
        <end position="277"/>
    </location>
</feature>
<feature type="chain" id="PRO_5005893563" evidence="2">
    <location>
        <begin position="22"/>
        <end position="447"/>
    </location>
</feature>
<protein>
    <submittedName>
        <fullName evidence="4">Methyltranfer_dom domain-containing protein</fullName>
    </submittedName>
</protein>
<proteinExistence type="predicted"/>
<dbReference type="AlphaFoldDB" id="A0A0N5AVD1"/>
<feature type="compositionally biased region" description="Basic and acidic residues" evidence="1">
    <location>
        <begin position="148"/>
        <end position="158"/>
    </location>
</feature>
<evidence type="ECO:0000313" key="3">
    <source>
        <dbReference type="Proteomes" id="UP000046393"/>
    </source>
</evidence>
<evidence type="ECO:0000256" key="2">
    <source>
        <dbReference type="SAM" id="SignalP"/>
    </source>
</evidence>
<feature type="signal peptide" evidence="2">
    <location>
        <begin position="1"/>
        <end position="21"/>
    </location>
</feature>
<feature type="compositionally biased region" description="Basic and acidic residues" evidence="1">
    <location>
        <begin position="165"/>
        <end position="174"/>
    </location>
</feature>
<keyword evidence="2" id="KW-0732">Signal</keyword>
<evidence type="ECO:0000313" key="4">
    <source>
        <dbReference type="WBParaSite" id="SMUV_0000884701-mRNA-1"/>
    </source>
</evidence>
<organism evidence="3 4">
    <name type="scientific">Syphacia muris</name>
    <dbReference type="NCBI Taxonomy" id="451379"/>
    <lineage>
        <taxon>Eukaryota</taxon>
        <taxon>Metazoa</taxon>
        <taxon>Ecdysozoa</taxon>
        <taxon>Nematoda</taxon>
        <taxon>Chromadorea</taxon>
        <taxon>Rhabditida</taxon>
        <taxon>Spirurina</taxon>
        <taxon>Oxyuridomorpha</taxon>
        <taxon>Oxyuroidea</taxon>
        <taxon>Oxyuridae</taxon>
        <taxon>Syphacia</taxon>
    </lineage>
</organism>
<dbReference type="Proteomes" id="UP000046393">
    <property type="component" value="Unplaced"/>
</dbReference>
<sequence>MISLSQLAVCVIALSIISADACPLPGCQQARKKRETLTTEEKKFIDNSAVVSENVDAKAESTSEVTKQEQITEASTKIASEAILEKNESSTETFTANAEAKISANGTLEQETNEDISEGFASVIRNGSESVEKKWKSVDDGLAEKKEEIKEEEKHEEVTIQSTADKSEEIDNNKNETMFKITSESEVEKKEETTPETILEEKMKVEMNNETISENVTEISQEPVTEKKVEMTSETVTEQGEKHSESSEVKIEDTTTTVGETEQKEEAKEQTKEESTHETTSTSQSVTEVVKEGGIQMAGDQKESHNEKTMVAEHESSGEEPISLTSVPPEFESILKADTDNILVTHFKGAATTCSSPELKALMHKKKCMTWSKLEEDGYGWLWLLEFQALTDDIESSKSALYDALHDYVPNGGFLIFCSEGRFSFKADAIEHCLVGNDKFNCYAFRA</sequence>
<accession>A0A0N5AVD1</accession>
<evidence type="ECO:0000256" key="1">
    <source>
        <dbReference type="SAM" id="MobiDB-lite"/>
    </source>
</evidence>
<feature type="compositionally biased region" description="Low complexity" evidence="1">
    <location>
        <begin position="278"/>
        <end position="287"/>
    </location>
</feature>